<organism evidence="3 4">
    <name type="scientific">Kibdelosporangium philippinense</name>
    <dbReference type="NCBI Taxonomy" id="211113"/>
    <lineage>
        <taxon>Bacteria</taxon>
        <taxon>Bacillati</taxon>
        <taxon>Actinomycetota</taxon>
        <taxon>Actinomycetes</taxon>
        <taxon>Pseudonocardiales</taxon>
        <taxon>Pseudonocardiaceae</taxon>
        <taxon>Kibdelosporangium</taxon>
    </lineage>
</organism>
<comment type="caution">
    <text evidence="3">The sequence shown here is derived from an EMBL/GenBank/DDBJ whole genome shotgun (WGS) entry which is preliminary data.</text>
</comment>
<keyword evidence="2" id="KW-1133">Transmembrane helix</keyword>
<feature type="transmembrane region" description="Helical" evidence="2">
    <location>
        <begin position="125"/>
        <end position="145"/>
    </location>
</feature>
<dbReference type="EMBL" id="JAJVCN010000001">
    <property type="protein sequence ID" value="MCE7002419.1"/>
    <property type="molecule type" value="Genomic_DNA"/>
</dbReference>
<evidence type="ECO:0000313" key="4">
    <source>
        <dbReference type="Proteomes" id="UP001521150"/>
    </source>
</evidence>
<gene>
    <name evidence="3" type="ORF">LWC34_06170</name>
</gene>
<keyword evidence="2" id="KW-0812">Transmembrane</keyword>
<sequence length="190" mass="21385">MNSDRRIYHWPAFVLAGLLVALGIWAFISVQHRMGLTTGEVPQAQRTGKAQVQSCSRDALYLWMTWTCDAQVQWDGSANAVGERVIAVRDLTGTADVVEREVPRKRVSTAREVVQADFPAKNDGALFFVMLMGFPIVGAAIGYFAGTRFARLLPEPPLKPKTPAKLTLRSKMSNRHEREKRFNRSAKRRR</sequence>
<evidence type="ECO:0008006" key="5">
    <source>
        <dbReference type="Google" id="ProtNLM"/>
    </source>
</evidence>
<accession>A0ABS8Z3A7</accession>
<evidence type="ECO:0000256" key="2">
    <source>
        <dbReference type="SAM" id="Phobius"/>
    </source>
</evidence>
<keyword evidence="4" id="KW-1185">Reference proteome</keyword>
<reference evidence="3 4" key="1">
    <citation type="submission" date="2021-12" db="EMBL/GenBank/DDBJ databases">
        <title>Genome sequence of Kibdelosporangium philippinense ATCC 49844.</title>
        <authorList>
            <person name="Fedorov E.A."/>
            <person name="Omeragic M."/>
            <person name="Shalygina K.F."/>
            <person name="Maclea K.S."/>
        </authorList>
    </citation>
    <scope>NUCLEOTIDE SEQUENCE [LARGE SCALE GENOMIC DNA]</scope>
    <source>
        <strain evidence="3 4">ATCC 49844</strain>
    </source>
</reference>
<protein>
    <recommendedName>
        <fullName evidence="5">DUF3592 domain-containing protein</fullName>
    </recommendedName>
</protein>
<feature type="transmembrane region" description="Helical" evidence="2">
    <location>
        <begin position="7"/>
        <end position="28"/>
    </location>
</feature>
<dbReference type="RefSeq" id="WP_233723531.1">
    <property type="nucleotide sequence ID" value="NZ_JAJVCN010000001.1"/>
</dbReference>
<evidence type="ECO:0000256" key="1">
    <source>
        <dbReference type="SAM" id="MobiDB-lite"/>
    </source>
</evidence>
<feature type="region of interest" description="Disordered" evidence="1">
    <location>
        <begin position="160"/>
        <end position="190"/>
    </location>
</feature>
<evidence type="ECO:0000313" key="3">
    <source>
        <dbReference type="EMBL" id="MCE7002419.1"/>
    </source>
</evidence>
<keyword evidence="2" id="KW-0472">Membrane</keyword>
<proteinExistence type="predicted"/>
<name>A0ABS8Z3A7_9PSEU</name>
<dbReference type="Proteomes" id="UP001521150">
    <property type="component" value="Unassembled WGS sequence"/>
</dbReference>